<gene>
    <name evidence="2" type="ORF">FHU35_111234</name>
</gene>
<dbReference type="AlphaFoldDB" id="A0A561VAG3"/>
<feature type="transmembrane region" description="Helical" evidence="1">
    <location>
        <begin position="55"/>
        <end position="86"/>
    </location>
</feature>
<evidence type="ECO:0000313" key="3">
    <source>
        <dbReference type="Proteomes" id="UP000316184"/>
    </source>
</evidence>
<protein>
    <submittedName>
        <fullName evidence="2">Uncharacterized protein</fullName>
    </submittedName>
</protein>
<dbReference type="RefSeq" id="WP_145737357.1">
    <property type="nucleotide sequence ID" value="NZ_VIWX01000001.1"/>
</dbReference>
<keyword evidence="1" id="KW-1133">Transmembrane helix</keyword>
<evidence type="ECO:0000313" key="2">
    <source>
        <dbReference type="EMBL" id="TWG08611.1"/>
    </source>
</evidence>
<evidence type="ECO:0000256" key="1">
    <source>
        <dbReference type="SAM" id="Phobius"/>
    </source>
</evidence>
<proteinExistence type="predicted"/>
<accession>A0A561VAG3</accession>
<feature type="transmembrane region" description="Helical" evidence="1">
    <location>
        <begin position="21"/>
        <end position="43"/>
    </location>
</feature>
<name>A0A561VAG3_9PSEU</name>
<keyword evidence="1" id="KW-0472">Membrane</keyword>
<reference evidence="2 3" key="1">
    <citation type="submission" date="2019-06" db="EMBL/GenBank/DDBJ databases">
        <title>Sequencing the genomes of 1000 actinobacteria strains.</title>
        <authorList>
            <person name="Klenk H.-P."/>
        </authorList>
    </citation>
    <scope>NUCLEOTIDE SEQUENCE [LARGE SCALE GENOMIC DNA]</scope>
    <source>
        <strain evidence="2 3">DSM 46699</strain>
    </source>
</reference>
<feature type="transmembrane region" description="Helical" evidence="1">
    <location>
        <begin position="122"/>
        <end position="142"/>
    </location>
</feature>
<sequence>MTASFDRPEPAFSRRRVLLRSILDGVLIGAGAGAVHGIVVGLWGSAGSAPTSSGFSGLAVVVALVAVPTGIVLGAVFGAGFGFAALAGARHLVWIEAAVVAVLGGAVLALAIVGSGGVNSGLLAWTAGPLMIGTPAAALHGWRSQRRAA</sequence>
<dbReference type="Proteomes" id="UP000316184">
    <property type="component" value="Unassembled WGS sequence"/>
</dbReference>
<dbReference type="EMBL" id="VIWX01000001">
    <property type="protein sequence ID" value="TWG08611.1"/>
    <property type="molecule type" value="Genomic_DNA"/>
</dbReference>
<feature type="transmembrane region" description="Helical" evidence="1">
    <location>
        <begin position="93"/>
        <end position="116"/>
    </location>
</feature>
<organism evidence="2 3">
    <name type="scientific">Saccharopolyspora dendranthemae</name>
    <dbReference type="NCBI Taxonomy" id="1181886"/>
    <lineage>
        <taxon>Bacteria</taxon>
        <taxon>Bacillati</taxon>
        <taxon>Actinomycetota</taxon>
        <taxon>Actinomycetes</taxon>
        <taxon>Pseudonocardiales</taxon>
        <taxon>Pseudonocardiaceae</taxon>
        <taxon>Saccharopolyspora</taxon>
    </lineage>
</organism>
<comment type="caution">
    <text evidence="2">The sequence shown here is derived from an EMBL/GenBank/DDBJ whole genome shotgun (WGS) entry which is preliminary data.</text>
</comment>
<keyword evidence="1" id="KW-0812">Transmembrane</keyword>
<keyword evidence="3" id="KW-1185">Reference proteome</keyword>